<dbReference type="GO" id="GO:0008270">
    <property type="term" value="F:zinc ion binding"/>
    <property type="evidence" value="ECO:0007669"/>
    <property type="project" value="TreeGrafter"/>
</dbReference>
<dbReference type="KEGG" id="clf:GJQ69_05765"/>
<dbReference type="Gene3D" id="3.30.1490.190">
    <property type="match status" value="1"/>
</dbReference>
<keyword evidence="5" id="KW-0238">DNA-binding</keyword>
<keyword evidence="7" id="KW-0479">Metal-binding</keyword>
<gene>
    <name evidence="9" type="ORF">GJQ69_05765</name>
</gene>
<protein>
    <submittedName>
        <fullName evidence="9">Transcriptional repressor</fullName>
    </submittedName>
</protein>
<dbReference type="CDD" id="cd07153">
    <property type="entry name" value="Fur_like"/>
    <property type="match status" value="1"/>
</dbReference>
<dbReference type="InterPro" id="IPR036390">
    <property type="entry name" value="WH_DNA-bd_sf"/>
</dbReference>
<evidence type="ECO:0000256" key="4">
    <source>
        <dbReference type="ARBA" id="ARBA00023015"/>
    </source>
</evidence>
<keyword evidence="2" id="KW-0678">Repressor</keyword>
<dbReference type="EMBL" id="CP046051">
    <property type="protein sequence ID" value="QKN24030.1"/>
    <property type="molecule type" value="Genomic_DNA"/>
</dbReference>
<keyword evidence="4" id="KW-0805">Transcription regulation</keyword>
<evidence type="ECO:0000256" key="1">
    <source>
        <dbReference type="ARBA" id="ARBA00007957"/>
    </source>
</evidence>
<dbReference type="RefSeq" id="WP_174193225.1">
    <property type="nucleotide sequence ID" value="NZ_CP046051.1"/>
</dbReference>
<feature type="binding site" evidence="7">
    <location>
        <position position="124"/>
    </location>
    <ligand>
        <name>Zn(2+)</name>
        <dbReference type="ChEBI" id="CHEBI:29105"/>
    </ligand>
</feature>
<dbReference type="PANTHER" id="PTHR33202">
    <property type="entry name" value="ZINC UPTAKE REGULATION PROTEIN"/>
    <property type="match status" value="1"/>
</dbReference>
<feature type="binding site" evidence="7">
    <location>
        <position position="86"/>
    </location>
    <ligand>
        <name>Zn(2+)</name>
        <dbReference type="ChEBI" id="CHEBI:29105"/>
    </ligand>
</feature>
<dbReference type="Pfam" id="PF01475">
    <property type="entry name" value="FUR"/>
    <property type="match status" value="1"/>
</dbReference>
<keyword evidence="3 7" id="KW-0862">Zinc</keyword>
<dbReference type="GO" id="GO:0003700">
    <property type="term" value="F:DNA-binding transcription factor activity"/>
    <property type="evidence" value="ECO:0007669"/>
    <property type="project" value="InterPro"/>
</dbReference>
<feature type="binding site" evidence="8">
    <location>
        <position position="116"/>
    </location>
    <ligand>
        <name>Fe cation</name>
        <dbReference type="ChEBI" id="CHEBI:24875"/>
    </ligand>
</feature>
<proteinExistence type="inferred from homology"/>
<comment type="similarity">
    <text evidence="1">Belongs to the Fur family.</text>
</comment>
<feature type="binding site" evidence="7">
    <location>
        <position position="127"/>
    </location>
    <ligand>
        <name>Zn(2+)</name>
        <dbReference type="ChEBI" id="CHEBI:29105"/>
    </ligand>
</feature>
<dbReference type="AlphaFoldDB" id="A0A859DQF4"/>
<name>A0A859DQF4_9FIRM</name>
<dbReference type="InterPro" id="IPR036388">
    <property type="entry name" value="WH-like_DNA-bd_sf"/>
</dbReference>
<dbReference type="GO" id="GO:1900376">
    <property type="term" value="P:regulation of secondary metabolite biosynthetic process"/>
    <property type="evidence" value="ECO:0007669"/>
    <property type="project" value="TreeGrafter"/>
</dbReference>
<evidence type="ECO:0000256" key="3">
    <source>
        <dbReference type="ARBA" id="ARBA00022833"/>
    </source>
</evidence>
<dbReference type="Gene3D" id="1.10.10.10">
    <property type="entry name" value="Winged helix-like DNA-binding domain superfamily/Winged helix DNA-binding domain"/>
    <property type="match status" value="1"/>
</dbReference>
<evidence type="ECO:0000256" key="8">
    <source>
        <dbReference type="PIRSR" id="PIRSR602481-2"/>
    </source>
</evidence>
<dbReference type="PANTHER" id="PTHR33202:SF7">
    <property type="entry name" value="FERRIC UPTAKE REGULATION PROTEIN"/>
    <property type="match status" value="1"/>
</dbReference>
<evidence type="ECO:0000256" key="2">
    <source>
        <dbReference type="ARBA" id="ARBA00022491"/>
    </source>
</evidence>
<sequence length="137" mass="15184">MEKKQNFSRKREAILETLKATKTHPTAEWVYEQLKPSFPDLSLGTIYRNLGRFKKNGTIITVGVVNGQERYDADVSPHSHFVCTHCGAVLDINMEFLGPEDSAKVSRMLGAKVESHQIVFRGLCAACAAECKTNQGA</sequence>
<accession>A0A859DQF4</accession>
<evidence type="ECO:0000313" key="10">
    <source>
        <dbReference type="Proteomes" id="UP000501316"/>
    </source>
</evidence>
<dbReference type="SUPFAM" id="SSF46785">
    <property type="entry name" value="Winged helix' DNA-binding domain"/>
    <property type="match status" value="1"/>
</dbReference>
<evidence type="ECO:0000313" key="9">
    <source>
        <dbReference type="EMBL" id="QKN24030.1"/>
    </source>
</evidence>
<feature type="binding site" evidence="7">
    <location>
        <position position="83"/>
    </location>
    <ligand>
        <name>Zn(2+)</name>
        <dbReference type="ChEBI" id="CHEBI:29105"/>
    </ligand>
</feature>
<evidence type="ECO:0000256" key="5">
    <source>
        <dbReference type="ARBA" id="ARBA00023125"/>
    </source>
</evidence>
<dbReference type="Proteomes" id="UP000501316">
    <property type="component" value="Chromosome"/>
</dbReference>
<dbReference type="GO" id="GO:0045892">
    <property type="term" value="P:negative regulation of DNA-templated transcription"/>
    <property type="evidence" value="ECO:0007669"/>
    <property type="project" value="TreeGrafter"/>
</dbReference>
<reference evidence="9 10" key="1">
    <citation type="submission" date="2019-11" db="EMBL/GenBank/DDBJ databases">
        <authorList>
            <person name="Ren C."/>
            <person name="Wang H."/>
            <person name="Xu Y."/>
        </authorList>
    </citation>
    <scope>NUCLEOTIDE SEQUENCE [LARGE SCALE GENOMIC DNA]</scope>
    <source>
        <strain evidence="9 10">LBM 19010</strain>
    </source>
</reference>
<keyword evidence="6" id="KW-0804">Transcription</keyword>
<keyword evidence="8" id="KW-0408">Iron</keyword>
<evidence type="ECO:0000256" key="6">
    <source>
        <dbReference type="ARBA" id="ARBA00023163"/>
    </source>
</evidence>
<dbReference type="InterPro" id="IPR002481">
    <property type="entry name" value="FUR"/>
</dbReference>
<dbReference type="GO" id="GO:0000976">
    <property type="term" value="F:transcription cis-regulatory region binding"/>
    <property type="evidence" value="ECO:0007669"/>
    <property type="project" value="TreeGrafter"/>
</dbReference>
<dbReference type="InterPro" id="IPR043135">
    <property type="entry name" value="Fur_C"/>
</dbReference>
<comment type="cofactor">
    <cofactor evidence="7">
        <name>Zn(2+)</name>
        <dbReference type="ChEBI" id="CHEBI:29105"/>
    </cofactor>
    <text evidence="7">Binds 1 zinc ion per subunit.</text>
</comment>
<comment type="cofactor">
    <cofactor evidence="8">
        <name>Mn(2+)</name>
        <dbReference type="ChEBI" id="CHEBI:29035"/>
    </cofactor>
    <cofactor evidence="8">
        <name>Fe(2+)</name>
        <dbReference type="ChEBI" id="CHEBI:29033"/>
    </cofactor>
    <text evidence="8">Binds 1 Mn(2+) or Fe(2+) ion per subunit.</text>
</comment>
<evidence type="ECO:0000256" key="7">
    <source>
        <dbReference type="PIRSR" id="PIRSR602481-1"/>
    </source>
</evidence>
<organism evidence="9 10">
    <name type="scientific">Caproicibacterium lactatifermentans</name>
    <dbReference type="NCBI Taxonomy" id="2666138"/>
    <lineage>
        <taxon>Bacteria</taxon>
        <taxon>Bacillati</taxon>
        <taxon>Bacillota</taxon>
        <taxon>Clostridia</taxon>
        <taxon>Eubacteriales</taxon>
        <taxon>Oscillospiraceae</taxon>
        <taxon>Caproicibacterium</taxon>
    </lineage>
</organism>